<feature type="active site" description="Charge relay system" evidence="4">
    <location>
        <position position="272"/>
    </location>
</feature>
<evidence type="ECO:0000256" key="6">
    <source>
        <dbReference type="SAM" id="SignalP"/>
    </source>
</evidence>
<keyword evidence="6" id="KW-0732">Signal</keyword>
<feature type="region of interest" description="Disordered" evidence="5">
    <location>
        <begin position="676"/>
        <end position="711"/>
    </location>
</feature>
<dbReference type="PROSITE" id="PS51892">
    <property type="entry name" value="SUBTILASE"/>
    <property type="match status" value="1"/>
</dbReference>
<dbReference type="EMBL" id="MCFH01000038">
    <property type="protein sequence ID" value="ORX45825.1"/>
    <property type="molecule type" value="Genomic_DNA"/>
</dbReference>
<keyword evidence="8" id="KW-1185">Reference proteome</keyword>
<evidence type="ECO:0000256" key="2">
    <source>
        <dbReference type="ARBA" id="ARBA00022801"/>
    </source>
</evidence>
<dbReference type="InterPro" id="IPR036852">
    <property type="entry name" value="Peptidase_S8/S53_dom_sf"/>
</dbReference>
<name>A0A1Y1V2W4_9FUNG</name>
<feature type="compositionally biased region" description="Low complexity" evidence="5">
    <location>
        <begin position="676"/>
        <end position="705"/>
    </location>
</feature>
<evidence type="ECO:0000256" key="5">
    <source>
        <dbReference type="SAM" id="MobiDB-lite"/>
    </source>
</evidence>
<dbReference type="PRINTS" id="PR00723">
    <property type="entry name" value="SUBTILISIN"/>
</dbReference>
<evidence type="ECO:0000256" key="3">
    <source>
        <dbReference type="ARBA" id="ARBA00022825"/>
    </source>
</evidence>
<feature type="chain" id="PRO_5013254289" evidence="6">
    <location>
        <begin position="26"/>
        <end position="711"/>
    </location>
</feature>
<protein>
    <submittedName>
        <fullName evidence="7">Subtilisin-like protein</fullName>
    </submittedName>
</protein>
<dbReference type="Proteomes" id="UP000193719">
    <property type="component" value="Unassembled WGS sequence"/>
</dbReference>
<dbReference type="Gene3D" id="3.40.50.200">
    <property type="entry name" value="Peptidase S8/S53 domain"/>
    <property type="match status" value="1"/>
</dbReference>
<gene>
    <name evidence="7" type="ORF">BCR36DRAFT_414416</name>
</gene>
<keyword evidence="2 4" id="KW-0378">Hydrolase</keyword>
<dbReference type="InterPro" id="IPR015500">
    <property type="entry name" value="Peptidase_S8_subtilisin-rel"/>
</dbReference>
<dbReference type="SUPFAM" id="SSF52743">
    <property type="entry name" value="Subtilisin-like"/>
    <property type="match status" value="1"/>
</dbReference>
<organism evidence="7 8">
    <name type="scientific">Piromyces finnis</name>
    <dbReference type="NCBI Taxonomy" id="1754191"/>
    <lineage>
        <taxon>Eukaryota</taxon>
        <taxon>Fungi</taxon>
        <taxon>Fungi incertae sedis</taxon>
        <taxon>Chytridiomycota</taxon>
        <taxon>Chytridiomycota incertae sedis</taxon>
        <taxon>Neocallimastigomycetes</taxon>
        <taxon>Neocallimastigales</taxon>
        <taxon>Neocallimastigaceae</taxon>
        <taxon>Piromyces</taxon>
    </lineage>
</organism>
<dbReference type="InterPro" id="IPR023828">
    <property type="entry name" value="Peptidase_S8_Ser-AS"/>
</dbReference>
<accession>A0A1Y1V2W4</accession>
<feature type="signal peptide" evidence="6">
    <location>
        <begin position="1"/>
        <end position="25"/>
    </location>
</feature>
<reference evidence="7 8" key="2">
    <citation type="submission" date="2016-08" db="EMBL/GenBank/DDBJ databases">
        <title>Pervasive Adenine N6-methylation of Active Genes in Fungi.</title>
        <authorList>
            <consortium name="DOE Joint Genome Institute"/>
            <person name="Mondo S.J."/>
            <person name="Dannebaum R.O."/>
            <person name="Kuo R.C."/>
            <person name="Labutti K."/>
            <person name="Haridas S."/>
            <person name="Kuo A."/>
            <person name="Salamov A."/>
            <person name="Ahrendt S.R."/>
            <person name="Lipzen A."/>
            <person name="Sullivan W."/>
            <person name="Andreopoulos W.B."/>
            <person name="Clum A."/>
            <person name="Lindquist E."/>
            <person name="Daum C."/>
            <person name="Ramamoorthy G.K."/>
            <person name="Gryganskyi A."/>
            <person name="Culley D."/>
            <person name="Magnuson J.K."/>
            <person name="James T.Y."/>
            <person name="O'Malley M.A."/>
            <person name="Stajich J.E."/>
            <person name="Spatafora J.W."/>
            <person name="Visel A."/>
            <person name="Grigoriev I.V."/>
        </authorList>
    </citation>
    <scope>NUCLEOTIDE SEQUENCE [LARGE SCALE GENOMIC DNA]</scope>
    <source>
        <strain evidence="8">finn</strain>
    </source>
</reference>
<dbReference type="AlphaFoldDB" id="A0A1Y1V2W4"/>
<dbReference type="PANTHER" id="PTHR38631:SF1">
    <property type="entry name" value="DUF2780 DOMAIN-CONTAINING PROTEIN-RELATED"/>
    <property type="match status" value="1"/>
</dbReference>
<dbReference type="GO" id="GO:0004252">
    <property type="term" value="F:serine-type endopeptidase activity"/>
    <property type="evidence" value="ECO:0007669"/>
    <property type="project" value="UniProtKB-UniRule"/>
</dbReference>
<proteinExistence type="inferred from homology"/>
<feature type="active site" description="Charge relay system" evidence="4">
    <location>
        <position position="478"/>
    </location>
</feature>
<dbReference type="PANTHER" id="PTHR38631">
    <property type="match status" value="1"/>
</dbReference>
<sequence>MNNNLKYFSILVVISLLLNIPYTRGEKVLSNKDTIINAKKDQYYLIYFNNTYDEFKIFSNLKNRKRQESYNNVLSFVDKIHNLIAENKHTYENPKILDKIEEKSKLKKRSNNSQQFFNYGNSELIYPISSVGNRVVFYSFLSYDLYKKVKTLNNVIECTTNKYSVSINSYYNKEDILKETKWNKLSVRENADLHLSLISQGIYNTNIINKYDNNYYYPSSAGKDVDIVIMDSSFNFDYSEFENTNDRIAKCVAHIEDGKPVIGKCGSCDYYHGEQVADTAGGLKHGVANLANIYGIAISSNENGEYLQSDILSALQFIYEKLIRPNKTVVNISSGNWQYEKDNFFIQYQEIVDKITKKGGIVVTSAGNDREEINPEINDLYYIPCSFNNTICVGSTISYMFQNTIEAYTKTDFSNYGKDVDIFAPGDCNVEYIGPLLEKYCVDNLYCDLSLPFPFHFLNIKNETIEMGVRNDIVDGTSFSVPIVAGIIATIISENPTINYNKDTILDILLKNAIPFTFKNNDWKNEDSIMVNNGKHIVYSADGTYNGCGINAGNKPCQNTTTTTSTKETFSKAFTTATSTNKATTKTNSPEKFTTTKKTTTTTTKKSTTTKKTTTTTTKKSTTTKKTTTTTTKKSTTTKKTTTATTKKSITTKKTTTITTKKSTTTKKTTTTTTKKSTTTKKTTTATTKKSITTKKTTTTTTKKSTTTKKK</sequence>
<evidence type="ECO:0000256" key="4">
    <source>
        <dbReference type="PROSITE-ProRule" id="PRU01240"/>
    </source>
</evidence>
<comment type="caution">
    <text evidence="7">The sequence shown here is derived from an EMBL/GenBank/DDBJ whole genome shotgun (WGS) entry which is preliminary data.</text>
</comment>
<dbReference type="STRING" id="1754191.A0A1Y1V2W4"/>
<dbReference type="GO" id="GO:0006508">
    <property type="term" value="P:proteolysis"/>
    <property type="evidence" value="ECO:0007669"/>
    <property type="project" value="UniProtKB-KW"/>
</dbReference>
<keyword evidence="1 4" id="KW-0645">Protease</keyword>
<feature type="active site" description="Charge relay system" evidence="4">
    <location>
        <position position="231"/>
    </location>
</feature>
<comment type="similarity">
    <text evidence="4">Belongs to the peptidase S8 family.</text>
</comment>
<dbReference type="OrthoDB" id="206201at2759"/>
<evidence type="ECO:0000256" key="1">
    <source>
        <dbReference type="ARBA" id="ARBA00022670"/>
    </source>
</evidence>
<keyword evidence="3 4" id="KW-0720">Serine protease</keyword>
<reference evidence="7 8" key="1">
    <citation type="submission" date="2016-08" db="EMBL/GenBank/DDBJ databases">
        <title>Genomes of anaerobic fungi encode conserved fungal cellulosomes for biomass hydrolysis.</title>
        <authorList>
            <consortium name="DOE Joint Genome Institute"/>
            <person name="Haitjema C.H."/>
            <person name="Gilmore S.P."/>
            <person name="Henske J.K."/>
            <person name="Solomon K.V."/>
            <person name="De Groot R."/>
            <person name="Kuo A."/>
            <person name="Mondo S.J."/>
            <person name="Salamov A.A."/>
            <person name="Labutti K."/>
            <person name="Zhao Z."/>
            <person name="Chiniquy J."/>
            <person name="Barry K."/>
            <person name="Brewer H.M."/>
            <person name="Purvine S.O."/>
            <person name="Wright A.T."/>
            <person name="Boxma B."/>
            <person name="Van Alen T."/>
            <person name="Hackstein J.H."/>
            <person name="Baker S.E."/>
            <person name="Grigoriev I.V."/>
            <person name="O'Malley M.A."/>
        </authorList>
    </citation>
    <scope>NUCLEOTIDE SEQUENCE [LARGE SCALE GENOMIC DNA]</scope>
    <source>
        <strain evidence="8">finn</strain>
    </source>
</reference>
<evidence type="ECO:0000313" key="7">
    <source>
        <dbReference type="EMBL" id="ORX45825.1"/>
    </source>
</evidence>
<evidence type="ECO:0000313" key="8">
    <source>
        <dbReference type="Proteomes" id="UP000193719"/>
    </source>
</evidence>
<dbReference type="PROSITE" id="PS00138">
    <property type="entry name" value="SUBTILASE_SER"/>
    <property type="match status" value="1"/>
</dbReference>